<dbReference type="GO" id="GO:0006284">
    <property type="term" value="P:base-excision repair"/>
    <property type="evidence" value="ECO:0007669"/>
    <property type="project" value="InterPro"/>
</dbReference>
<keyword evidence="8" id="KW-0234">DNA repair</keyword>
<evidence type="ECO:0000256" key="6">
    <source>
        <dbReference type="ARBA" id="ARBA00023004"/>
    </source>
</evidence>
<dbReference type="Pfam" id="PF00730">
    <property type="entry name" value="HhH-GPD"/>
    <property type="match status" value="1"/>
</dbReference>
<evidence type="ECO:0000256" key="2">
    <source>
        <dbReference type="ARBA" id="ARBA00008343"/>
    </source>
</evidence>
<comment type="caution">
    <text evidence="11">The sequence shown here is derived from an EMBL/GenBank/DDBJ whole genome shotgun (WGS) entry which is preliminary data.</text>
</comment>
<sequence length="278" mass="32392">MDKTDIKKFQVTIWSFYKANKRNFPWRNTTDPYKILVSEIMLQQTQADRVVAFYERWIKRFPGITSLASAKFSEIYPFWQGLGYNRRALALQKLAKEVASEHQGKLPVDIVLLQQLPGIGPYTAQAISIFSYNRPLTCLETNIRRVFIHHFFPEGDAVTDEEILPLLDLALPAKRSREWHWALMDYGAHLKSTVPNPNRRHKNYSIQSKFEGSVRQIRGSILRNLAGKKMSFSELMKIYPPRNNAESYAEKRGKLKIILDSMEKEELITHDKKNYSLK</sequence>
<feature type="domain" description="HhH-GPD" evidence="10">
    <location>
        <begin position="41"/>
        <end position="189"/>
    </location>
</feature>
<dbReference type="InterPro" id="IPR011257">
    <property type="entry name" value="DNA_glycosylase"/>
</dbReference>
<dbReference type="GO" id="GO:0034039">
    <property type="term" value="F:8-oxo-7,8-dihydroguanine DNA N-glycosylase activity"/>
    <property type="evidence" value="ECO:0007669"/>
    <property type="project" value="TreeGrafter"/>
</dbReference>
<dbReference type="SMART" id="SM00478">
    <property type="entry name" value="ENDO3c"/>
    <property type="match status" value="1"/>
</dbReference>
<organism evidence="11 12">
    <name type="scientific">Candidatus Staskawiczbacteria bacterium RIFCSPHIGHO2_01_FULL_39_25</name>
    <dbReference type="NCBI Taxonomy" id="1802202"/>
    <lineage>
        <taxon>Bacteria</taxon>
        <taxon>Candidatus Staskawicziibacteriota</taxon>
    </lineage>
</organism>
<dbReference type="GO" id="GO:0000701">
    <property type="term" value="F:purine-specific mismatch base pair DNA N-glycosylase activity"/>
    <property type="evidence" value="ECO:0007669"/>
    <property type="project" value="TreeGrafter"/>
</dbReference>
<dbReference type="GO" id="GO:0035485">
    <property type="term" value="F:adenine/guanine mispair binding"/>
    <property type="evidence" value="ECO:0007669"/>
    <property type="project" value="TreeGrafter"/>
</dbReference>
<dbReference type="EMBL" id="MHOO01000011">
    <property type="protein sequence ID" value="OGZ63679.1"/>
    <property type="molecule type" value="Genomic_DNA"/>
</dbReference>
<keyword evidence="4" id="KW-0227">DNA damage</keyword>
<dbReference type="AlphaFoldDB" id="A0A1G2HMQ7"/>
<keyword evidence="3" id="KW-0479">Metal-binding</keyword>
<dbReference type="Gene3D" id="1.10.340.30">
    <property type="entry name" value="Hypothetical protein, domain 2"/>
    <property type="match status" value="1"/>
</dbReference>
<keyword evidence="6" id="KW-0408">Iron</keyword>
<evidence type="ECO:0000313" key="11">
    <source>
        <dbReference type="EMBL" id="OGZ63679.1"/>
    </source>
</evidence>
<dbReference type="GO" id="GO:0046872">
    <property type="term" value="F:metal ion binding"/>
    <property type="evidence" value="ECO:0007669"/>
    <property type="project" value="UniProtKB-KW"/>
</dbReference>
<evidence type="ECO:0000256" key="5">
    <source>
        <dbReference type="ARBA" id="ARBA00022801"/>
    </source>
</evidence>
<gene>
    <name evidence="11" type="ORF">A2730_00020</name>
</gene>
<dbReference type="Gene3D" id="1.10.1670.10">
    <property type="entry name" value="Helix-hairpin-Helix base-excision DNA repair enzymes (C-terminal)"/>
    <property type="match status" value="1"/>
</dbReference>
<keyword evidence="5" id="KW-0378">Hydrolase</keyword>
<dbReference type="PANTHER" id="PTHR42944">
    <property type="entry name" value="ADENINE DNA GLYCOSYLASE"/>
    <property type="match status" value="1"/>
</dbReference>
<dbReference type="InterPro" id="IPR023170">
    <property type="entry name" value="HhH_base_excis_C"/>
</dbReference>
<dbReference type="InterPro" id="IPR003265">
    <property type="entry name" value="HhH-GPD_domain"/>
</dbReference>
<evidence type="ECO:0000256" key="8">
    <source>
        <dbReference type="ARBA" id="ARBA00023204"/>
    </source>
</evidence>
<protein>
    <recommendedName>
        <fullName evidence="10">HhH-GPD domain-containing protein</fullName>
    </recommendedName>
</protein>
<evidence type="ECO:0000259" key="10">
    <source>
        <dbReference type="SMART" id="SM00478"/>
    </source>
</evidence>
<comment type="similarity">
    <text evidence="2">Belongs to the Nth/MutY family.</text>
</comment>
<keyword evidence="9" id="KW-0326">Glycosidase</keyword>
<proteinExistence type="inferred from homology"/>
<dbReference type="GO" id="GO:0051536">
    <property type="term" value="F:iron-sulfur cluster binding"/>
    <property type="evidence" value="ECO:0007669"/>
    <property type="project" value="UniProtKB-KW"/>
</dbReference>
<evidence type="ECO:0000256" key="1">
    <source>
        <dbReference type="ARBA" id="ARBA00001966"/>
    </source>
</evidence>
<keyword evidence="7" id="KW-0411">Iron-sulfur</keyword>
<name>A0A1G2HMQ7_9BACT</name>
<evidence type="ECO:0000256" key="3">
    <source>
        <dbReference type="ARBA" id="ARBA00022723"/>
    </source>
</evidence>
<evidence type="ECO:0000256" key="4">
    <source>
        <dbReference type="ARBA" id="ARBA00022763"/>
    </source>
</evidence>
<dbReference type="STRING" id="1802202.A2730_00020"/>
<evidence type="ECO:0000256" key="7">
    <source>
        <dbReference type="ARBA" id="ARBA00023014"/>
    </source>
</evidence>
<reference evidence="11 12" key="1">
    <citation type="journal article" date="2016" name="Nat. Commun.">
        <title>Thousands of microbial genomes shed light on interconnected biogeochemical processes in an aquifer system.</title>
        <authorList>
            <person name="Anantharaman K."/>
            <person name="Brown C.T."/>
            <person name="Hug L.A."/>
            <person name="Sharon I."/>
            <person name="Castelle C.J."/>
            <person name="Probst A.J."/>
            <person name="Thomas B.C."/>
            <person name="Singh A."/>
            <person name="Wilkins M.J."/>
            <person name="Karaoz U."/>
            <person name="Brodie E.L."/>
            <person name="Williams K.H."/>
            <person name="Hubbard S.S."/>
            <person name="Banfield J.F."/>
        </authorList>
    </citation>
    <scope>NUCLEOTIDE SEQUENCE [LARGE SCALE GENOMIC DNA]</scope>
</reference>
<dbReference type="InterPro" id="IPR044298">
    <property type="entry name" value="MIG/MutY"/>
</dbReference>
<dbReference type="GO" id="GO:0032357">
    <property type="term" value="F:oxidized purine DNA binding"/>
    <property type="evidence" value="ECO:0007669"/>
    <property type="project" value="TreeGrafter"/>
</dbReference>
<dbReference type="SUPFAM" id="SSF48150">
    <property type="entry name" value="DNA-glycosylase"/>
    <property type="match status" value="1"/>
</dbReference>
<comment type="cofactor">
    <cofactor evidence="1">
        <name>[4Fe-4S] cluster</name>
        <dbReference type="ChEBI" id="CHEBI:49883"/>
    </cofactor>
</comment>
<dbReference type="Proteomes" id="UP000176855">
    <property type="component" value="Unassembled WGS sequence"/>
</dbReference>
<dbReference type="PANTHER" id="PTHR42944:SF1">
    <property type="entry name" value="ADENINE DNA GLYCOSYLASE"/>
    <property type="match status" value="1"/>
</dbReference>
<evidence type="ECO:0000313" key="12">
    <source>
        <dbReference type="Proteomes" id="UP000176855"/>
    </source>
</evidence>
<evidence type="ECO:0000256" key="9">
    <source>
        <dbReference type="ARBA" id="ARBA00023295"/>
    </source>
</evidence>
<accession>A0A1G2HMQ7</accession>
<dbReference type="GO" id="GO:0006298">
    <property type="term" value="P:mismatch repair"/>
    <property type="evidence" value="ECO:0007669"/>
    <property type="project" value="TreeGrafter"/>
</dbReference>
<dbReference type="CDD" id="cd00056">
    <property type="entry name" value="ENDO3c"/>
    <property type="match status" value="1"/>
</dbReference>